<protein>
    <recommendedName>
        <fullName evidence="2">DUF5777 domain-containing protein</fullName>
    </recommendedName>
</protein>
<evidence type="ECO:0000256" key="1">
    <source>
        <dbReference type="SAM" id="SignalP"/>
    </source>
</evidence>
<dbReference type="EMBL" id="VOOR01000069">
    <property type="protein sequence ID" value="TXB61278.1"/>
    <property type="molecule type" value="Genomic_DNA"/>
</dbReference>
<evidence type="ECO:0000313" key="3">
    <source>
        <dbReference type="EMBL" id="TXB61278.1"/>
    </source>
</evidence>
<gene>
    <name evidence="3" type="ORF">FRY97_19990</name>
</gene>
<name>A0A5C6RFT9_9BACT</name>
<organism evidence="3 4">
    <name type="scientific">Phaeodactylibacter luteus</name>
    <dbReference type="NCBI Taxonomy" id="1564516"/>
    <lineage>
        <taxon>Bacteria</taxon>
        <taxon>Pseudomonadati</taxon>
        <taxon>Bacteroidota</taxon>
        <taxon>Saprospiria</taxon>
        <taxon>Saprospirales</taxon>
        <taxon>Haliscomenobacteraceae</taxon>
        <taxon>Phaeodactylibacter</taxon>
    </lineage>
</organism>
<proteinExistence type="predicted"/>
<dbReference type="Proteomes" id="UP000321580">
    <property type="component" value="Unassembled WGS sequence"/>
</dbReference>
<keyword evidence="1" id="KW-0732">Signal</keyword>
<dbReference type="RefSeq" id="WP_147169394.1">
    <property type="nucleotide sequence ID" value="NZ_VOOR01000069.1"/>
</dbReference>
<evidence type="ECO:0000313" key="4">
    <source>
        <dbReference type="Proteomes" id="UP000321580"/>
    </source>
</evidence>
<feature type="chain" id="PRO_5022768872" description="DUF5777 domain-containing protein" evidence="1">
    <location>
        <begin position="20"/>
        <end position="293"/>
    </location>
</feature>
<evidence type="ECO:0000259" key="2">
    <source>
        <dbReference type="Pfam" id="PF19089"/>
    </source>
</evidence>
<feature type="signal peptide" evidence="1">
    <location>
        <begin position="1"/>
        <end position="19"/>
    </location>
</feature>
<comment type="caution">
    <text evidence="3">The sequence shown here is derived from an EMBL/GenBank/DDBJ whole genome shotgun (WGS) entry which is preliminary data.</text>
</comment>
<dbReference type="OrthoDB" id="1117410at2"/>
<accession>A0A5C6RFT9</accession>
<feature type="domain" description="DUF5777" evidence="2">
    <location>
        <begin position="27"/>
        <end position="291"/>
    </location>
</feature>
<dbReference type="Pfam" id="PF19089">
    <property type="entry name" value="DUF5777"/>
    <property type="match status" value="1"/>
</dbReference>
<dbReference type="AlphaFoldDB" id="A0A5C6RFT9"/>
<keyword evidence="4" id="KW-1185">Reference proteome</keyword>
<sequence length="293" mass="32207">MNRLTFTILLAFIVGALPAQDYIAQTFKDSRVVNMQSVEVLPKRKLDVRIAHRFGDLLGDNGGWATFYGLETAADVMIGAEYGLTDKFTAGFYRAKGAGTLPDGQAGLRAVLHGTFKYQLLKQAKGGAPFTITALGVAGVSTSERIPDNPDIIRSFSQFSHRMAYHGQLMIASKLSDRIALQLVPGYTHRNIVPFQDENGLFSLGMGARVQVSRVLGIVGDFTLPFSGYRSTDNGFYPILGIGFEIDSGGHIFQLNFTNATGIMETDYIPYTTTNWLDGEFRFGFTISRLFNL</sequence>
<dbReference type="InterPro" id="IPR045916">
    <property type="entry name" value="DUF5777"/>
</dbReference>
<reference evidence="3 4" key="1">
    <citation type="submission" date="2019-08" db="EMBL/GenBank/DDBJ databases">
        <title>Genome of Phaeodactylibacter luteus.</title>
        <authorList>
            <person name="Bowman J.P."/>
        </authorList>
    </citation>
    <scope>NUCLEOTIDE SEQUENCE [LARGE SCALE GENOMIC DNA]</scope>
    <source>
        <strain evidence="3 4">KCTC 42180</strain>
    </source>
</reference>